<reference evidence="4 5" key="1">
    <citation type="submission" date="2017-11" db="EMBL/GenBank/DDBJ databases">
        <title>Draft Genome Sequence of Sporolactobacillus inulinus NBRC 111894 Isolated from Koso, a Japanese Sugar-Vegetable Fermented Beverage.</title>
        <authorList>
            <person name="Chiou T.Y."/>
            <person name="Oshima K."/>
            <person name="Suda W."/>
            <person name="Hattori M."/>
            <person name="Takahashi T."/>
        </authorList>
    </citation>
    <scope>NUCLEOTIDE SEQUENCE [LARGE SCALE GENOMIC DNA]</scope>
    <source>
        <strain evidence="4 5">NBRC111894</strain>
    </source>
</reference>
<evidence type="ECO:0000313" key="4">
    <source>
        <dbReference type="EMBL" id="GAY74642.1"/>
    </source>
</evidence>
<dbReference type="GO" id="GO:0016787">
    <property type="term" value="F:hydrolase activity"/>
    <property type="evidence" value="ECO:0007669"/>
    <property type="project" value="UniProtKB-KW"/>
</dbReference>
<dbReference type="AlphaFoldDB" id="A0A4Y1Z6H3"/>
<dbReference type="EMBL" id="BEXB01000001">
    <property type="protein sequence ID" value="GAY74642.1"/>
    <property type="molecule type" value="Genomic_DNA"/>
</dbReference>
<keyword evidence="2" id="KW-1133">Transmembrane helix</keyword>
<dbReference type="Proteomes" id="UP000319716">
    <property type="component" value="Unassembled WGS sequence"/>
</dbReference>
<name>A0A4Y1Z6H3_9BACL</name>
<dbReference type="Pfam" id="PF12072">
    <property type="entry name" value="RNase_Y_N"/>
    <property type="match status" value="1"/>
</dbReference>
<evidence type="ECO:0000256" key="1">
    <source>
        <dbReference type="SAM" id="Coils"/>
    </source>
</evidence>
<evidence type="ECO:0000313" key="5">
    <source>
        <dbReference type="Proteomes" id="UP000319716"/>
    </source>
</evidence>
<accession>A0A4Y1Z6H3</accession>
<keyword evidence="2" id="KW-0812">Transmembrane</keyword>
<keyword evidence="1" id="KW-0175">Coiled coil</keyword>
<dbReference type="InterPro" id="IPR022711">
    <property type="entry name" value="RNase_Y_N"/>
</dbReference>
<protein>
    <submittedName>
        <fullName evidence="4">Hydrolase</fullName>
    </submittedName>
</protein>
<proteinExistence type="predicted"/>
<feature type="transmembrane region" description="Helical" evidence="2">
    <location>
        <begin position="6"/>
        <end position="26"/>
    </location>
</feature>
<comment type="caution">
    <text evidence="4">The sequence shown here is derived from an EMBL/GenBank/DDBJ whole genome shotgun (WGS) entry which is preliminary data.</text>
</comment>
<gene>
    <name evidence="4" type="ORF">NBRC111894_196</name>
</gene>
<feature type="coiled-coil region" evidence="1">
    <location>
        <begin position="61"/>
        <end position="99"/>
    </location>
</feature>
<feature type="domain" description="Ribonuclease Y N-terminal" evidence="3">
    <location>
        <begin position="8"/>
        <end position="104"/>
    </location>
</feature>
<keyword evidence="2" id="KW-0472">Membrane</keyword>
<evidence type="ECO:0000259" key="3">
    <source>
        <dbReference type="Pfam" id="PF12072"/>
    </source>
</evidence>
<sequence length="104" mass="12016">MTFTIVVIISIALLISVVCLFVGYYIRKNIAEAKITSAETAAHQIVEDAHRDAESLKKEALLEAKDEIHTLRNQTENEARDRRNELQRLENRLVQKEDLLDRKK</sequence>
<keyword evidence="4" id="KW-0378">Hydrolase</keyword>
<organism evidence="4 5">
    <name type="scientific">Sporolactobacillus inulinus</name>
    <dbReference type="NCBI Taxonomy" id="2078"/>
    <lineage>
        <taxon>Bacteria</taxon>
        <taxon>Bacillati</taxon>
        <taxon>Bacillota</taxon>
        <taxon>Bacilli</taxon>
        <taxon>Bacillales</taxon>
        <taxon>Sporolactobacillaceae</taxon>
        <taxon>Sporolactobacillus</taxon>
    </lineage>
</organism>
<evidence type="ECO:0000256" key="2">
    <source>
        <dbReference type="SAM" id="Phobius"/>
    </source>
</evidence>